<dbReference type="RefSeq" id="WP_092208432.1">
    <property type="nucleotide sequence ID" value="NZ_FOVN01000004.1"/>
</dbReference>
<reference evidence="2" key="1">
    <citation type="submission" date="2016-10" db="EMBL/GenBank/DDBJ databases">
        <authorList>
            <person name="Varghese N."/>
            <person name="Submissions S."/>
        </authorList>
    </citation>
    <scope>NUCLEOTIDE SEQUENCE [LARGE SCALE GENOMIC DNA]</scope>
    <source>
        <strain evidence="2">DSM 23925</strain>
    </source>
</reference>
<sequence length="107" mass="12504">MTTEEMKAMRLEAFLNRAYKLDKRIKRPSKGEYYALKRAEEKGNPQKELKTLKSRIEQAIEVFFKQSIDYKTEESLKILSSLNAQTNNSNDLSLVIEKGLKITEQFK</sequence>
<proteinExistence type="predicted"/>
<accession>A0A1I5C204</accession>
<name>A0A1I5C204_9FLAO</name>
<protein>
    <submittedName>
        <fullName evidence="1">Uncharacterized protein</fullName>
    </submittedName>
</protein>
<keyword evidence="2" id="KW-1185">Reference proteome</keyword>
<dbReference type="EMBL" id="FOVN01000004">
    <property type="protein sequence ID" value="SFN80854.1"/>
    <property type="molecule type" value="Genomic_DNA"/>
</dbReference>
<dbReference type="STRING" id="649333.SAMN04487989_104138"/>
<gene>
    <name evidence="1" type="ORF">SAMN04487989_104138</name>
</gene>
<evidence type="ECO:0000313" key="1">
    <source>
        <dbReference type="EMBL" id="SFN80854.1"/>
    </source>
</evidence>
<dbReference type="OrthoDB" id="1444124at2"/>
<dbReference type="Proteomes" id="UP000198705">
    <property type="component" value="Unassembled WGS sequence"/>
</dbReference>
<dbReference type="AlphaFoldDB" id="A0A1I5C204"/>
<organism evidence="1 2">
    <name type="scientific">Bizionia echini</name>
    <dbReference type="NCBI Taxonomy" id="649333"/>
    <lineage>
        <taxon>Bacteria</taxon>
        <taxon>Pseudomonadati</taxon>
        <taxon>Bacteroidota</taxon>
        <taxon>Flavobacteriia</taxon>
        <taxon>Flavobacteriales</taxon>
        <taxon>Flavobacteriaceae</taxon>
        <taxon>Bizionia</taxon>
    </lineage>
</organism>
<evidence type="ECO:0000313" key="2">
    <source>
        <dbReference type="Proteomes" id="UP000198705"/>
    </source>
</evidence>